<sequence length="81" mass="8706">MLELRPCCECCATALPGDSRDAMICSFECTYCRSCADDQLKGKCPNCGGELQPRPARVGEKLVKNPATTVRTVKAEGCPAH</sequence>
<evidence type="ECO:0000313" key="2">
    <source>
        <dbReference type="Proteomes" id="UP000186736"/>
    </source>
</evidence>
<dbReference type="AlphaFoldDB" id="A0A1Q9R6X7"/>
<name>A0A1Q9R6X7_PSEPU</name>
<comment type="caution">
    <text evidence="1">The sequence shown here is derived from an EMBL/GenBank/DDBJ whole genome shotgun (WGS) entry which is preliminary data.</text>
</comment>
<protein>
    <recommendedName>
        <fullName evidence="3">DUF1272 domain-containing protein</fullName>
    </recommendedName>
</protein>
<dbReference type="Proteomes" id="UP000186736">
    <property type="component" value="Unassembled WGS sequence"/>
</dbReference>
<evidence type="ECO:0000313" key="1">
    <source>
        <dbReference type="EMBL" id="OLS63121.1"/>
    </source>
</evidence>
<dbReference type="EMBL" id="MKZO01000014">
    <property type="protein sequence ID" value="OLS63121.1"/>
    <property type="molecule type" value="Genomic_DNA"/>
</dbReference>
<dbReference type="RefSeq" id="WP_075803001.1">
    <property type="nucleotide sequence ID" value="NZ_MKZO01000014.1"/>
</dbReference>
<reference evidence="1 2" key="1">
    <citation type="submission" date="2016-10" db="EMBL/GenBank/DDBJ databases">
        <title>Genome Sequence of Pseudomonas putida GM4FR.</title>
        <authorList>
            <person name="Poehlein A."/>
            <person name="Wemheuer F."/>
            <person name="Hollensteiner J."/>
            <person name="Wemheuer B."/>
        </authorList>
    </citation>
    <scope>NUCLEOTIDE SEQUENCE [LARGE SCALE GENOMIC DNA]</scope>
    <source>
        <strain evidence="1 2">GM4FR</strain>
    </source>
</reference>
<dbReference type="Pfam" id="PF06906">
    <property type="entry name" value="DUF1272"/>
    <property type="match status" value="1"/>
</dbReference>
<dbReference type="InterPro" id="IPR010696">
    <property type="entry name" value="DUF1272"/>
</dbReference>
<evidence type="ECO:0008006" key="3">
    <source>
        <dbReference type="Google" id="ProtNLM"/>
    </source>
</evidence>
<organism evidence="1 2">
    <name type="scientific">Pseudomonas putida</name>
    <name type="common">Arthrobacter siderocapsulatus</name>
    <dbReference type="NCBI Taxonomy" id="303"/>
    <lineage>
        <taxon>Bacteria</taxon>
        <taxon>Pseudomonadati</taxon>
        <taxon>Pseudomonadota</taxon>
        <taxon>Gammaproteobacteria</taxon>
        <taxon>Pseudomonadales</taxon>
        <taxon>Pseudomonadaceae</taxon>
        <taxon>Pseudomonas</taxon>
    </lineage>
</organism>
<dbReference type="OrthoDB" id="9808883at2"/>
<proteinExistence type="predicted"/>
<gene>
    <name evidence="1" type="ORF">PSEMO_20570</name>
</gene>
<accession>A0A1Q9R6X7</accession>